<evidence type="ECO:0000259" key="2">
    <source>
        <dbReference type="Pfam" id="PF00026"/>
    </source>
</evidence>
<protein>
    <recommendedName>
        <fullName evidence="2">Peptidase A1 domain-containing protein</fullName>
    </recommendedName>
</protein>
<name>A0ABN9XF29_9DINO</name>
<accession>A0ABN9XF29</accession>
<evidence type="ECO:0000313" key="4">
    <source>
        <dbReference type="Proteomes" id="UP001189429"/>
    </source>
</evidence>
<evidence type="ECO:0000256" key="1">
    <source>
        <dbReference type="SAM" id="MobiDB-lite"/>
    </source>
</evidence>
<feature type="region of interest" description="Disordered" evidence="1">
    <location>
        <begin position="350"/>
        <end position="370"/>
    </location>
</feature>
<proteinExistence type="predicted"/>
<keyword evidence="4" id="KW-1185">Reference proteome</keyword>
<evidence type="ECO:0000313" key="3">
    <source>
        <dbReference type="EMBL" id="CAK0898263.1"/>
    </source>
</evidence>
<comment type="caution">
    <text evidence="3">The sequence shown here is derived from an EMBL/GenBank/DDBJ whole genome shotgun (WGS) entry which is preliminary data.</text>
</comment>
<feature type="domain" description="Peptidase A1" evidence="2">
    <location>
        <begin position="270"/>
        <end position="333"/>
    </location>
</feature>
<feature type="compositionally biased region" description="Polar residues" evidence="1">
    <location>
        <begin position="359"/>
        <end position="370"/>
    </location>
</feature>
<dbReference type="SUPFAM" id="SSF50630">
    <property type="entry name" value="Acid proteases"/>
    <property type="match status" value="1"/>
</dbReference>
<feature type="compositionally biased region" description="Basic and acidic residues" evidence="1">
    <location>
        <begin position="32"/>
        <end position="55"/>
    </location>
</feature>
<dbReference type="Pfam" id="PF00026">
    <property type="entry name" value="Asp"/>
    <property type="match status" value="1"/>
</dbReference>
<sequence length="370" mass="40051">MAWPVIPKRPSEDPDEESEIQRLAPAKNALAGRDREAPPQLRHADRPAGQKTHLRESWVRCDPSAERRIQEIKMAAQGAFENARQQELAPLEDHGKQFMQIIGGADVADPDHVDDHALTPLHNEVDACAVSKREGMAARCLGRRLRDLGRAAAGRESRGDAATNSASIGAKMVDALAVAGANLEADELGIPDGAWPIISKGIFPPAISNISEGALPKTSEGNFTPNAGEGHLEPSPWTSMVIGFARQDMQEMRSHPPITYTLRSAGGEPRDFVLDNTQYMTSREDACLPAFMRIDVPPAHGPAMVLGEVFLRQYFSVFDRGDGSDADARVGFARAKGADEVEQRLKDLTKHQPAFGQRGASQQSATLASS</sequence>
<gene>
    <name evidence="3" type="ORF">PCOR1329_LOCUS76175</name>
</gene>
<dbReference type="Proteomes" id="UP001189429">
    <property type="component" value="Unassembled WGS sequence"/>
</dbReference>
<feature type="region of interest" description="Disordered" evidence="1">
    <location>
        <begin position="1"/>
        <end position="55"/>
    </location>
</feature>
<dbReference type="Gene3D" id="2.40.70.10">
    <property type="entry name" value="Acid Proteases"/>
    <property type="match status" value="1"/>
</dbReference>
<dbReference type="InterPro" id="IPR021109">
    <property type="entry name" value="Peptidase_aspartic_dom_sf"/>
</dbReference>
<dbReference type="EMBL" id="CAUYUJ010020448">
    <property type="protein sequence ID" value="CAK0898263.1"/>
    <property type="molecule type" value="Genomic_DNA"/>
</dbReference>
<reference evidence="3" key="1">
    <citation type="submission" date="2023-10" db="EMBL/GenBank/DDBJ databases">
        <authorList>
            <person name="Chen Y."/>
            <person name="Shah S."/>
            <person name="Dougan E. K."/>
            <person name="Thang M."/>
            <person name="Chan C."/>
        </authorList>
    </citation>
    <scope>NUCLEOTIDE SEQUENCE [LARGE SCALE GENOMIC DNA]</scope>
</reference>
<dbReference type="InterPro" id="IPR033121">
    <property type="entry name" value="PEPTIDASE_A1"/>
</dbReference>
<organism evidence="3 4">
    <name type="scientific">Prorocentrum cordatum</name>
    <dbReference type="NCBI Taxonomy" id="2364126"/>
    <lineage>
        <taxon>Eukaryota</taxon>
        <taxon>Sar</taxon>
        <taxon>Alveolata</taxon>
        <taxon>Dinophyceae</taxon>
        <taxon>Prorocentrales</taxon>
        <taxon>Prorocentraceae</taxon>
        <taxon>Prorocentrum</taxon>
    </lineage>
</organism>